<keyword evidence="2" id="KW-1185">Reference proteome</keyword>
<dbReference type="RefSeq" id="WP_202013407.1">
    <property type="nucleotide sequence ID" value="NZ_JAERRB010000008.1"/>
</dbReference>
<gene>
    <name evidence="1" type="primary">gldC</name>
    <name evidence="1" type="ORF">JI741_21700</name>
</gene>
<protein>
    <submittedName>
        <fullName evidence="1">Gliding motility protein GldC</fullName>
    </submittedName>
</protein>
<evidence type="ECO:0000313" key="2">
    <source>
        <dbReference type="Proteomes" id="UP000613030"/>
    </source>
</evidence>
<sequence length="112" mass="12656">MKKSTINFTVELDQNNVPDKILWDATDKPDPGQSETKSISVALWDHAQRNTLRIDLWSKDMPVEDMKRFYIDCIGGLAQSALSATGDEYMASELNAVCERLIKHVQKENQAS</sequence>
<dbReference type="EMBL" id="JAERRB010000008">
    <property type="protein sequence ID" value="MBL0743861.1"/>
    <property type="molecule type" value="Genomic_DNA"/>
</dbReference>
<dbReference type="Proteomes" id="UP000613030">
    <property type="component" value="Unassembled WGS sequence"/>
</dbReference>
<reference evidence="1 2" key="1">
    <citation type="submission" date="2021-01" db="EMBL/GenBank/DDBJ databases">
        <title>Chryseolinea sp. Jin1 Genome sequencing and assembly.</title>
        <authorList>
            <person name="Kim I."/>
        </authorList>
    </citation>
    <scope>NUCLEOTIDE SEQUENCE [LARGE SCALE GENOMIC DNA]</scope>
    <source>
        <strain evidence="1 2">Jin1</strain>
    </source>
</reference>
<accession>A0ABS1KWL4</accession>
<name>A0ABS1KWL4_9BACT</name>
<organism evidence="1 2">
    <name type="scientific">Chryseolinea lacunae</name>
    <dbReference type="NCBI Taxonomy" id="2801331"/>
    <lineage>
        <taxon>Bacteria</taxon>
        <taxon>Pseudomonadati</taxon>
        <taxon>Bacteroidota</taxon>
        <taxon>Cytophagia</taxon>
        <taxon>Cytophagales</taxon>
        <taxon>Fulvivirgaceae</taxon>
        <taxon>Chryseolinea</taxon>
    </lineage>
</organism>
<dbReference type="Pfam" id="PF19937">
    <property type="entry name" value="GldC-like"/>
    <property type="match status" value="1"/>
</dbReference>
<dbReference type="NCBIfam" id="TIGR03515">
    <property type="entry name" value="GldC"/>
    <property type="match status" value="1"/>
</dbReference>
<proteinExistence type="predicted"/>
<evidence type="ECO:0000313" key="1">
    <source>
        <dbReference type="EMBL" id="MBL0743861.1"/>
    </source>
</evidence>
<comment type="caution">
    <text evidence="1">The sequence shown here is derived from an EMBL/GenBank/DDBJ whole genome shotgun (WGS) entry which is preliminary data.</text>
</comment>
<dbReference type="InterPro" id="IPR019854">
    <property type="entry name" value="Motility-assoc_prot_GldC"/>
</dbReference>